<comment type="subcellular location">
    <subcellularLocation>
        <location evidence="1">Nucleus</location>
        <location evidence="1">Nucleolus</location>
    </subcellularLocation>
</comment>
<dbReference type="InterPro" id="IPR029028">
    <property type="entry name" value="Alpha/beta_knot_MTases"/>
</dbReference>
<evidence type="ECO:0000313" key="13">
    <source>
        <dbReference type="Proteomes" id="UP000026961"/>
    </source>
</evidence>
<dbReference type="Gene3D" id="3.40.1280.10">
    <property type="match status" value="1"/>
</dbReference>
<dbReference type="InterPro" id="IPR029026">
    <property type="entry name" value="tRNA_m1G_MTases_N"/>
</dbReference>
<evidence type="ECO:0000256" key="6">
    <source>
        <dbReference type="ARBA" id="ARBA00022679"/>
    </source>
</evidence>
<evidence type="ECO:0000313" key="12">
    <source>
        <dbReference type="EnsemblPlants" id="OGLUM02G13040.1"/>
    </source>
</evidence>
<evidence type="ECO:0000256" key="1">
    <source>
        <dbReference type="ARBA" id="ARBA00004604"/>
    </source>
</evidence>
<dbReference type="eggNOG" id="KOG3073">
    <property type="taxonomic scope" value="Eukaryota"/>
</dbReference>
<evidence type="ECO:0000256" key="3">
    <source>
        <dbReference type="ARBA" id="ARBA00022517"/>
    </source>
</evidence>
<sequence length="325" mass="35899">MSGSHHSQYLPPDEEEIAATLSKNPSFPPPRNPTTPLQRVRAAARGRRRPMGRPYAVKGRKKKRKLDDGGASREPPVDEEAAEELPPPEGVEEEEEGKEEDVAAAAAAGEVADGLPVVPRPVDGKRRPGAIFVLERACLEVGKVGKTMQILNSDDHANYLRKQNRNPADYRPDIIHQALLAIFDSPLTKAGRLQAVYVRTEKGVLFEIKPYVRMPPQLLQKLSITAVGKREKLLNVIKNPVTRYLPVGAKKIGLSYSAEKSVNLFDYVAKSSDDVPLVFVVGAMAHGKIDNEYSDDYIQICNYPLSAACCLNRICSALEQKWNIQ</sequence>
<dbReference type="HOGENOM" id="CLU_055846_1_0_1"/>
<dbReference type="SUPFAM" id="SSF75217">
    <property type="entry name" value="alpha/beta knot"/>
    <property type="match status" value="1"/>
</dbReference>
<accession>A0A0D9YQT8</accession>
<organism evidence="12">
    <name type="scientific">Oryza glumipatula</name>
    <dbReference type="NCBI Taxonomy" id="40148"/>
    <lineage>
        <taxon>Eukaryota</taxon>
        <taxon>Viridiplantae</taxon>
        <taxon>Streptophyta</taxon>
        <taxon>Embryophyta</taxon>
        <taxon>Tracheophyta</taxon>
        <taxon>Spermatophyta</taxon>
        <taxon>Magnoliopsida</taxon>
        <taxon>Liliopsida</taxon>
        <taxon>Poales</taxon>
        <taxon>Poaceae</taxon>
        <taxon>BOP clade</taxon>
        <taxon>Oryzoideae</taxon>
        <taxon>Oryzeae</taxon>
        <taxon>Oryzinae</taxon>
        <taxon>Oryza</taxon>
    </lineage>
</organism>
<evidence type="ECO:0000256" key="5">
    <source>
        <dbReference type="ARBA" id="ARBA00022603"/>
    </source>
</evidence>
<dbReference type="GO" id="GO:0032040">
    <property type="term" value="C:small-subunit processome"/>
    <property type="evidence" value="ECO:0007669"/>
    <property type="project" value="TreeGrafter"/>
</dbReference>
<dbReference type="PANTHER" id="PTHR12636">
    <property type="entry name" value="NEP1/MRA1"/>
    <property type="match status" value="1"/>
</dbReference>
<dbReference type="GO" id="GO:0070475">
    <property type="term" value="P:rRNA base methylation"/>
    <property type="evidence" value="ECO:0007669"/>
    <property type="project" value="InterPro"/>
</dbReference>
<dbReference type="Gramene" id="OGLUM02G13040.1">
    <property type="protein sequence ID" value="OGLUM02G13040.1"/>
    <property type="gene ID" value="OGLUM02G13040"/>
</dbReference>
<dbReference type="Proteomes" id="UP000026961">
    <property type="component" value="Chromosome 2"/>
</dbReference>
<dbReference type="STRING" id="40148.A0A0D9YQT8"/>
<keyword evidence="7" id="KW-0949">S-adenosyl-L-methionine</keyword>
<keyword evidence="6" id="KW-0808">Transferase</keyword>
<name>A0A0D9YQT8_9ORYZ</name>
<dbReference type="InterPro" id="IPR005304">
    <property type="entry name" value="Rbsml_bgen_MeTrfase_EMG1/NEP1"/>
</dbReference>
<evidence type="ECO:0000256" key="8">
    <source>
        <dbReference type="ARBA" id="ARBA00022730"/>
    </source>
</evidence>
<keyword evidence="13" id="KW-1185">Reference proteome</keyword>
<dbReference type="EnsemblPlants" id="OGLUM02G13040.1">
    <property type="protein sequence ID" value="OGLUM02G13040.1"/>
    <property type="gene ID" value="OGLUM02G13040"/>
</dbReference>
<protein>
    <recommendedName>
        <fullName evidence="14">Ribosomal RNA small subunit methyltransferase NEP1</fullName>
    </recommendedName>
</protein>
<comment type="similarity">
    <text evidence="2">Belongs to the class IV-like SAM-binding methyltransferase superfamily. RNA methyltransferase NEP1 family.</text>
</comment>
<evidence type="ECO:0000256" key="10">
    <source>
        <dbReference type="ARBA" id="ARBA00023242"/>
    </source>
</evidence>
<keyword evidence="10" id="KW-0539">Nucleus</keyword>
<reference evidence="12" key="2">
    <citation type="submission" date="2018-05" db="EMBL/GenBank/DDBJ databases">
        <title>OgluRS3 (Oryza glumaepatula Reference Sequence Version 3).</title>
        <authorList>
            <person name="Zhang J."/>
            <person name="Kudrna D."/>
            <person name="Lee S."/>
            <person name="Talag J."/>
            <person name="Welchert J."/>
            <person name="Wing R.A."/>
        </authorList>
    </citation>
    <scope>NUCLEOTIDE SEQUENCE [LARGE SCALE GENOMIC DNA]</scope>
</reference>
<reference evidence="12" key="1">
    <citation type="submission" date="2015-04" db="UniProtKB">
        <authorList>
            <consortium name="EnsemblPlants"/>
        </authorList>
    </citation>
    <scope>IDENTIFICATION</scope>
</reference>
<dbReference type="GO" id="GO:0019843">
    <property type="term" value="F:rRNA binding"/>
    <property type="evidence" value="ECO:0007669"/>
    <property type="project" value="UniProtKB-KW"/>
</dbReference>
<keyword evidence="8" id="KW-0699">rRNA-binding</keyword>
<dbReference type="PANTHER" id="PTHR12636:SF5">
    <property type="entry name" value="RIBOSOMAL RNA SMALL SUBUNIT METHYLTRANSFERASE NEP1"/>
    <property type="match status" value="1"/>
</dbReference>
<evidence type="ECO:0000256" key="11">
    <source>
        <dbReference type="SAM" id="MobiDB-lite"/>
    </source>
</evidence>
<keyword evidence="9" id="KW-0694">RNA-binding</keyword>
<dbReference type="FunFam" id="3.40.1280.10:FF:000003">
    <property type="entry name" value="Ribosomal RNA small subunit methyltransferase"/>
    <property type="match status" value="1"/>
</dbReference>
<proteinExistence type="inferred from homology"/>
<evidence type="ECO:0000256" key="2">
    <source>
        <dbReference type="ARBA" id="ARBA00008115"/>
    </source>
</evidence>
<dbReference type="GO" id="GO:0070037">
    <property type="term" value="F:rRNA (pseudouridine) methyltransferase activity"/>
    <property type="evidence" value="ECO:0007669"/>
    <property type="project" value="InterPro"/>
</dbReference>
<dbReference type="Pfam" id="PF03587">
    <property type="entry name" value="EMG1"/>
    <property type="match status" value="1"/>
</dbReference>
<feature type="region of interest" description="Disordered" evidence="11">
    <location>
        <begin position="1"/>
        <end position="110"/>
    </location>
</feature>
<evidence type="ECO:0008006" key="14">
    <source>
        <dbReference type="Google" id="ProtNLM"/>
    </source>
</evidence>
<feature type="compositionally biased region" description="Basic residues" evidence="11">
    <location>
        <begin position="42"/>
        <end position="51"/>
    </location>
</feature>
<keyword evidence="5" id="KW-0489">Methyltransferase</keyword>
<evidence type="ECO:0000256" key="4">
    <source>
        <dbReference type="ARBA" id="ARBA00022552"/>
    </source>
</evidence>
<evidence type="ECO:0000256" key="7">
    <source>
        <dbReference type="ARBA" id="ARBA00022691"/>
    </source>
</evidence>
<dbReference type="AlphaFoldDB" id="A0A0D9YQT8"/>
<keyword evidence="4" id="KW-0698">rRNA processing</keyword>
<dbReference type="CDD" id="cd18088">
    <property type="entry name" value="Nep1-like"/>
    <property type="match status" value="1"/>
</dbReference>
<keyword evidence="3" id="KW-0690">Ribosome biogenesis</keyword>
<feature type="compositionally biased region" description="Acidic residues" evidence="11">
    <location>
        <begin position="90"/>
        <end position="99"/>
    </location>
</feature>
<evidence type="ECO:0000256" key="9">
    <source>
        <dbReference type="ARBA" id="ARBA00022884"/>
    </source>
</evidence>